<evidence type="ECO:0000313" key="2">
    <source>
        <dbReference type="EMBL" id="OGM97808.1"/>
    </source>
</evidence>
<dbReference type="AlphaFoldDB" id="A0A1F8ECH2"/>
<dbReference type="Gene3D" id="3.30.420.10">
    <property type="entry name" value="Ribonuclease H-like superfamily/Ribonuclease H"/>
    <property type="match status" value="1"/>
</dbReference>
<dbReference type="Pfam" id="PF10108">
    <property type="entry name" value="DNA_pol_B_exo2"/>
    <property type="match status" value="1"/>
</dbReference>
<dbReference type="STRING" id="1802660.A2735_01465"/>
<dbReference type="GO" id="GO:0003676">
    <property type="term" value="F:nucleic acid binding"/>
    <property type="evidence" value="ECO:0007669"/>
    <property type="project" value="InterPro"/>
</dbReference>
<name>A0A1F8ECH2_9BACT</name>
<protein>
    <recommendedName>
        <fullName evidence="1">Predicted 3'-5' exonuclease PolB-like domain-containing protein</fullName>
    </recommendedName>
</protein>
<dbReference type="InterPro" id="IPR019288">
    <property type="entry name" value="3'-5'_exonuclease_PolB-like"/>
</dbReference>
<feature type="domain" description="Predicted 3'-5' exonuclease PolB-like" evidence="1">
    <location>
        <begin position="86"/>
        <end position="216"/>
    </location>
</feature>
<gene>
    <name evidence="2" type="ORF">A2735_01465</name>
</gene>
<dbReference type="SUPFAM" id="SSF53098">
    <property type="entry name" value="Ribonuclease H-like"/>
    <property type="match status" value="1"/>
</dbReference>
<evidence type="ECO:0000259" key="1">
    <source>
        <dbReference type="Pfam" id="PF10108"/>
    </source>
</evidence>
<comment type="caution">
    <text evidence="2">The sequence shown here is derived from an EMBL/GenBank/DDBJ whole genome shotgun (WGS) entry which is preliminary data.</text>
</comment>
<dbReference type="InterPro" id="IPR036397">
    <property type="entry name" value="RNaseH_sf"/>
</dbReference>
<dbReference type="InterPro" id="IPR012337">
    <property type="entry name" value="RNaseH-like_sf"/>
</dbReference>
<accession>A0A1F8ECH2</accession>
<sequence length="225" mass="26103">MPKLVFDIETVGVDFEALDPTAQELLLASAKDDAERQVIREMLGVSPLTGRVVAVAFLNPETNKGGVYYQKQNDNEKEEEVDDYLMVPCADEKEILKRFWDLANHYDQFITFNGYGFDCPFMMIRSAIFKIKPSVNLMHNRYYDKPHLDVYDKLTNYGAVRFKRSLHLWCQAFGIESPKDKGITGHDVGQYFKDKRCREIALYCVGDIKSTALLYEYWEKYMSGR</sequence>
<dbReference type="EMBL" id="MGJA01000008">
    <property type="protein sequence ID" value="OGM97808.1"/>
    <property type="molecule type" value="Genomic_DNA"/>
</dbReference>
<dbReference type="Proteomes" id="UP000178520">
    <property type="component" value="Unassembled WGS sequence"/>
</dbReference>
<proteinExistence type="predicted"/>
<evidence type="ECO:0000313" key="3">
    <source>
        <dbReference type="Proteomes" id="UP000178520"/>
    </source>
</evidence>
<organism evidence="2 3">
    <name type="scientific">Candidatus Yanofskybacteria bacterium RIFCSPHIGHO2_01_FULL_41_21</name>
    <dbReference type="NCBI Taxonomy" id="1802660"/>
    <lineage>
        <taxon>Bacteria</taxon>
        <taxon>Candidatus Yanofskyibacteriota</taxon>
    </lineage>
</organism>
<reference evidence="2 3" key="1">
    <citation type="journal article" date="2016" name="Nat. Commun.">
        <title>Thousands of microbial genomes shed light on interconnected biogeochemical processes in an aquifer system.</title>
        <authorList>
            <person name="Anantharaman K."/>
            <person name="Brown C.T."/>
            <person name="Hug L.A."/>
            <person name="Sharon I."/>
            <person name="Castelle C.J."/>
            <person name="Probst A.J."/>
            <person name="Thomas B.C."/>
            <person name="Singh A."/>
            <person name="Wilkins M.J."/>
            <person name="Karaoz U."/>
            <person name="Brodie E.L."/>
            <person name="Williams K.H."/>
            <person name="Hubbard S.S."/>
            <person name="Banfield J.F."/>
        </authorList>
    </citation>
    <scope>NUCLEOTIDE SEQUENCE [LARGE SCALE GENOMIC DNA]</scope>
</reference>